<dbReference type="PIRSF" id="PIRSF006060">
    <property type="entry name" value="AA_transporter"/>
    <property type="match status" value="1"/>
</dbReference>
<evidence type="ECO:0000256" key="3">
    <source>
        <dbReference type="ARBA" id="ARBA00022692"/>
    </source>
</evidence>
<evidence type="ECO:0000256" key="2">
    <source>
        <dbReference type="ARBA" id="ARBA00022475"/>
    </source>
</evidence>
<feature type="transmembrane region" description="Helical" evidence="6">
    <location>
        <begin position="449"/>
        <end position="469"/>
    </location>
</feature>
<feature type="transmembrane region" description="Helical" evidence="6">
    <location>
        <begin position="414"/>
        <end position="437"/>
    </location>
</feature>
<feature type="transmembrane region" description="Helical" evidence="6">
    <location>
        <begin position="279"/>
        <end position="308"/>
    </location>
</feature>
<keyword evidence="2" id="KW-1003">Cell membrane</keyword>
<evidence type="ECO:0000313" key="7">
    <source>
        <dbReference type="EMBL" id="MDJ1371996.1"/>
    </source>
</evidence>
<evidence type="ECO:0000313" key="8">
    <source>
        <dbReference type="Proteomes" id="UP001170379"/>
    </source>
</evidence>
<feature type="transmembrane region" description="Helical" evidence="6">
    <location>
        <begin position="101"/>
        <end position="127"/>
    </location>
</feature>
<evidence type="ECO:0000256" key="5">
    <source>
        <dbReference type="ARBA" id="ARBA00023136"/>
    </source>
</evidence>
<reference evidence="7" key="1">
    <citation type="submission" date="2018-03" db="EMBL/GenBank/DDBJ databases">
        <authorList>
            <person name="Nunes O.C."/>
            <person name="Lopes A.R."/>
            <person name="Froufe H."/>
            <person name="Munoz-Merida A."/>
            <person name="Barroso C."/>
            <person name="Egas C."/>
        </authorList>
    </citation>
    <scope>NUCLEOTIDE SEQUENCE</scope>
    <source>
        <strain evidence="7">ON4</strain>
    </source>
</reference>
<dbReference type="InterPro" id="IPR002293">
    <property type="entry name" value="AA/rel_permease1"/>
</dbReference>
<protein>
    <submittedName>
        <fullName evidence="7">APC family permease</fullName>
    </submittedName>
</protein>
<feature type="transmembrane region" description="Helical" evidence="6">
    <location>
        <begin position="20"/>
        <end position="39"/>
    </location>
</feature>
<feature type="transmembrane region" description="Helical" evidence="6">
    <location>
        <begin position="240"/>
        <end position="259"/>
    </location>
</feature>
<dbReference type="InterPro" id="IPR050367">
    <property type="entry name" value="APC_superfamily"/>
</dbReference>
<evidence type="ECO:0000256" key="4">
    <source>
        <dbReference type="ARBA" id="ARBA00022989"/>
    </source>
</evidence>
<dbReference type="Pfam" id="PF13520">
    <property type="entry name" value="AA_permease_2"/>
    <property type="match status" value="1"/>
</dbReference>
<dbReference type="RefSeq" id="WP_026936461.1">
    <property type="nucleotide sequence ID" value="NZ_CP028426.1"/>
</dbReference>
<gene>
    <name evidence="7" type="ORF">C7K25_11555</name>
</gene>
<feature type="transmembrane region" description="Helical" evidence="6">
    <location>
        <begin position="165"/>
        <end position="187"/>
    </location>
</feature>
<proteinExistence type="predicted"/>
<evidence type="ECO:0000256" key="1">
    <source>
        <dbReference type="ARBA" id="ARBA00004651"/>
    </source>
</evidence>
<keyword evidence="3 6" id="KW-0812">Transmembrane</keyword>
<comment type="caution">
    <text evidence="7">The sequence shown here is derived from an EMBL/GenBank/DDBJ whole genome shotgun (WGS) entry which is preliminary data.</text>
</comment>
<feature type="transmembrane region" description="Helical" evidence="6">
    <location>
        <begin position="139"/>
        <end position="158"/>
    </location>
</feature>
<feature type="transmembrane region" description="Helical" evidence="6">
    <location>
        <begin position="382"/>
        <end position="402"/>
    </location>
</feature>
<accession>A0ABT7C9V6</accession>
<feature type="transmembrane region" description="Helical" evidence="6">
    <location>
        <begin position="199"/>
        <end position="220"/>
    </location>
</feature>
<organism evidence="7 8">
    <name type="scientific">Gulosibacter molinativorax</name>
    <dbReference type="NCBI Taxonomy" id="256821"/>
    <lineage>
        <taxon>Bacteria</taxon>
        <taxon>Bacillati</taxon>
        <taxon>Actinomycetota</taxon>
        <taxon>Actinomycetes</taxon>
        <taxon>Micrococcales</taxon>
        <taxon>Microbacteriaceae</taxon>
        <taxon>Gulosibacter</taxon>
    </lineage>
</organism>
<dbReference type="Gene3D" id="1.20.1740.10">
    <property type="entry name" value="Amino acid/polyamine transporter I"/>
    <property type="match status" value="1"/>
</dbReference>
<evidence type="ECO:0000256" key="6">
    <source>
        <dbReference type="SAM" id="Phobius"/>
    </source>
</evidence>
<reference evidence="7" key="2">
    <citation type="journal article" date="2022" name="Sci. Rep.">
        <title>In silico prediction of the enzymes involved in the degradation of the herbicide molinate by Gulosibacter molinativorax ON4T.</title>
        <authorList>
            <person name="Lopes A.R."/>
            <person name="Bunin E."/>
            <person name="Viana A.T."/>
            <person name="Froufe H."/>
            <person name="Munoz-Merida A."/>
            <person name="Pinho D."/>
            <person name="Figueiredo J."/>
            <person name="Barroso C."/>
            <person name="Vaz-Moreira I."/>
            <person name="Bellanger X."/>
            <person name="Egas C."/>
            <person name="Nunes O.C."/>
        </authorList>
    </citation>
    <scope>NUCLEOTIDE SEQUENCE</scope>
    <source>
        <strain evidence="7">ON4</strain>
    </source>
</reference>
<sequence>MSSTTKPTTQRIEHQPERRLGVLSIAFMIVAASAPLTAIAGGSPTSFAVTELTTVPAGYILLAAILALFAFGYAAMARFIDRPGAFYPYVAQGIGRTLGVGTAYAAVVAYNMMQIGIVAMFGFTVSSWLGGRFGIETPWWLWVIVAIVVVGILGVARIDFSAKIIAILVALEFAVVIVFDVIALVVAPEGYSMAPLNPVNLFVPGIGAVLAFGVAAFMGFESAAIYAREAKDPKRTVGRATFLAVIVVGLFYAFSAWAMTVGIGESQVVAQSQEFGPDLLFVFLSQHAGMVFTDIANLLFITSLFAALQAFHNTIARYLAELGNEGMIPHWFGRRSNSGAPYAGSLTQTVLAVLVTIGFVIADTGDPLFPVLTMFTWLTNTGAFGLILLMTLVAVAVIVFFARDNRGVGIFSRLIAPVISGIALGIVFILVLVNFPVLMDMPADSFMTYLLPILVILSGVIGIIVGEVVRKRNPEKYRGIGHAIETGEEAHI</sequence>
<keyword evidence="8" id="KW-1185">Reference proteome</keyword>
<comment type="subcellular location">
    <subcellularLocation>
        <location evidence="1">Cell membrane</location>
        <topology evidence="1">Multi-pass membrane protein</topology>
    </subcellularLocation>
</comment>
<dbReference type="EMBL" id="PXVD01000018">
    <property type="protein sequence ID" value="MDJ1371996.1"/>
    <property type="molecule type" value="Genomic_DNA"/>
</dbReference>
<dbReference type="PANTHER" id="PTHR42770:SF16">
    <property type="entry name" value="AMINO ACID PERMEASE"/>
    <property type="match status" value="1"/>
</dbReference>
<feature type="transmembrane region" description="Helical" evidence="6">
    <location>
        <begin position="59"/>
        <end position="80"/>
    </location>
</feature>
<dbReference type="Proteomes" id="UP001170379">
    <property type="component" value="Unassembled WGS sequence"/>
</dbReference>
<keyword evidence="4 6" id="KW-1133">Transmembrane helix</keyword>
<dbReference type="PANTHER" id="PTHR42770">
    <property type="entry name" value="AMINO ACID TRANSPORTER-RELATED"/>
    <property type="match status" value="1"/>
</dbReference>
<name>A0ABT7C9V6_9MICO</name>
<keyword evidence="5 6" id="KW-0472">Membrane</keyword>
<feature type="transmembrane region" description="Helical" evidence="6">
    <location>
        <begin position="342"/>
        <end position="362"/>
    </location>
</feature>